<accession>A0A7C5Q8G8</accession>
<dbReference type="AlphaFoldDB" id="A0A7C5Q8G8"/>
<sequence length="81" mass="9346">MARKGRKRGGPRYKRVSLSLPKRLYLVLSGIAMGDEKRLNRLIKGILEDKLQESTVAELELYLRKSEEEEKEEKEEAEAQG</sequence>
<proteinExistence type="predicted"/>
<evidence type="ECO:0000313" key="1">
    <source>
        <dbReference type="EMBL" id="HHJ64298.1"/>
    </source>
</evidence>
<protein>
    <submittedName>
        <fullName evidence="1">Uncharacterized protein</fullName>
    </submittedName>
</protein>
<organism evidence="1">
    <name type="scientific">Aquifex aeolicus</name>
    <dbReference type="NCBI Taxonomy" id="63363"/>
    <lineage>
        <taxon>Bacteria</taxon>
        <taxon>Pseudomonadati</taxon>
        <taxon>Aquificota</taxon>
        <taxon>Aquificia</taxon>
        <taxon>Aquificales</taxon>
        <taxon>Aquificaceae</taxon>
        <taxon>Aquifex</taxon>
    </lineage>
</organism>
<dbReference type="Proteomes" id="UP000885792">
    <property type="component" value="Unassembled WGS sequence"/>
</dbReference>
<gene>
    <name evidence="1" type="ORF">ENJ61_05250</name>
</gene>
<comment type="caution">
    <text evidence="1">The sequence shown here is derived from an EMBL/GenBank/DDBJ whole genome shotgun (WGS) entry which is preliminary data.</text>
</comment>
<reference evidence="1" key="1">
    <citation type="journal article" date="2020" name="mSystems">
        <title>Genome- and Community-Level Interaction Insights into Carbon Utilization and Element Cycling Functions of Hydrothermarchaeota in Hydrothermal Sediment.</title>
        <authorList>
            <person name="Zhou Z."/>
            <person name="Liu Y."/>
            <person name="Xu W."/>
            <person name="Pan J."/>
            <person name="Luo Z.H."/>
            <person name="Li M."/>
        </authorList>
    </citation>
    <scope>NUCLEOTIDE SEQUENCE [LARGE SCALE GENOMIC DNA]</scope>
    <source>
        <strain evidence="1">HyVt-501</strain>
    </source>
</reference>
<dbReference type="EMBL" id="DRNB01000189">
    <property type="protein sequence ID" value="HHJ64298.1"/>
    <property type="molecule type" value="Genomic_DNA"/>
</dbReference>
<name>A0A7C5Q8G8_AQUAO</name>